<dbReference type="Gene3D" id="3.30.70.270">
    <property type="match status" value="1"/>
</dbReference>
<dbReference type="Proteomes" id="UP001221898">
    <property type="component" value="Unassembled WGS sequence"/>
</dbReference>
<dbReference type="AlphaFoldDB" id="A0AAD7RQ56"/>
<keyword evidence="3" id="KW-1185">Reference proteome</keyword>
<feature type="compositionally biased region" description="Low complexity" evidence="1">
    <location>
        <begin position="40"/>
        <end position="52"/>
    </location>
</feature>
<evidence type="ECO:0000256" key="1">
    <source>
        <dbReference type="SAM" id="MobiDB-lite"/>
    </source>
</evidence>
<dbReference type="SUPFAM" id="SSF56672">
    <property type="entry name" value="DNA/RNA polymerases"/>
    <property type="match status" value="1"/>
</dbReference>
<dbReference type="EMBL" id="JAINUG010000201">
    <property type="protein sequence ID" value="KAJ8388113.1"/>
    <property type="molecule type" value="Genomic_DNA"/>
</dbReference>
<reference evidence="2" key="1">
    <citation type="journal article" date="2023" name="Science">
        <title>Genome structures resolve the early diversification of teleost fishes.</title>
        <authorList>
            <person name="Parey E."/>
            <person name="Louis A."/>
            <person name="Montfort J."/>
            <person name="Bouchez O."/>
            <person name="Roques C."/>
            <person name="Iampietro C."/>
            <person name="Lluch J."/>
            <person name="Castinel A."/>
            <person name="Donnadieu C."/>
            <person name="Desvignes T."/>
            <person name="Floi Bucao C."/>
            <person name="Jouanno E."/>
            <person name="Wen M."/>
            <person name="Mejri S."/>
            <person name="Dirks R."/>
            <person name="Jansen H."/>
            <person name="Henkel C."/>
            <person name="Chen W.J."/>
            <person name="Zahm M."/>
            <person name="Cabau C."/>
            <person name="Klopp C."/>
            <person name="Thompson A.W."/>
            <person name="Robinson-Rechavi M."/>
            <person name="Braasch I."/>
            <person name="Lecointre G."/>
            <person name="Bobe J."/>
            <person name="Postlethwait J.H."/>
            <person name="Berthelot C."/>
            <person name="Roest Crollius H."/>
            <person name="Guiguen Y."/>
        </authorList>
    </citation>
    <scope>NUCLEOTIDE SEQUENCE</scope>
    <source>
        <strain evidence="2">NC1722</strain>
    </source>
</reference>
<gene>
    <name evidence="2" type="ORF">AAFF_G00147310</name>
</gene>
<accession>A0AAD7RQ56</accession>
<dbReference type="InterPro" id="IPR043128">
    <property type="entry name" value="Rev_trsase/Diguanyl_cyclase"/>
</dbReference>
<protein>
    <recommendedName>
        <fullName evidence="4">Reverse transcriptase/retrotransposon-derived protein RNase H-like domain-containing protein</fullName>
    </recommendedName>
</protein>
<name>A0AAD7RQ56_9TELE</name>
<evidence type="ECO:0000313" key="2">
    <source>
        <dbReference type="EMBL" id="KAJ8388113.1"/>
    </source>
</evidence>
<dbReference type="InterPro" id="IPR043502">
    <property type="entry name" value="DNA/RNA_pol_sf"/>
</dbReference>
<dbReference type="Gene3D" id="3.10.10.10">
    <property type="entry name" value="HIV Type 1 Reverse Transcriptase, subunit A, domain 1"/>
    <property type="match status" value="1"/>
</dbReference>
<proteinExistence type="predicted"/>
<sequence length="327" mass="35258">MPTRVQVALANTTITEPRALLKRRTGSSWPLSAHLQTCSLPPSAPTASLSHSGQGQLHAPDQRGATAGLCFYHSRFLCDTGAQRSVIPASEMDIMSGSTGRSSPRMDATRHQAWQRCEGDAQGLSERRMMPTCSMCANSALAPTVKHGVEHHIDTKGPPVYARARRLDPAKLAAAKAEFAHMEQVGIIRRSDSPWASPSTSLPSLVAGGSGCCLPTPLTARSLREFIGMVTFYHRFIPGPPHTLRPLYEALKGKSPNQAIEWTAEREGAFKDTKAALAQAAMLAHPRIRRPSPSPLTLPTTPWVRCTSNGWGGPGSPRLLQPPTVTQ</sequence>
<dbReference type="InterPro" id="IPR051320">
    <property type="entry name" value="Viral_Replic_Matur_Polypro"/>
</dbReference>
<organism evidence="2 3">
    <name type="scientific">Aldrovandia affinis</name>
    <dbReference type="NCBI Taxonomy" id="143900"/>
    <lineage>
        <taxon>Eukaryota</taxon>
        <taxon>Metazoa</taxon>
        <taxon>Chordata</taxon>
        <taxon>Craniata</taxon>
        <taxon>Vertebrata</taxon>
        <taxon>Euteleostomi</taxon>
        <taxon>Actinopterygii</taxon>
        <taxon>Neopterygii</taxon>
        <taxon>Teleostei</taxon>
        <taxon>Notacanthiformes</taxon>
        <taxon>Halosauridae</taxon>
        <taxon>Aldrovandia</taxon>
    </lineage>
</organism>
<dbReference type="PANTHER" id="PTHR33064:SF37">
    <property type="entry name" value="RIBONUCLEASE H"/>
    <property type="match status" value="1"/>
</dbReference>
<evidence type="ECO:0000313" key="3">
    <source>
        <dbReference type="Proteomes" id="UP001221898"/>
    </source>
</evidence>
<feature type="region of interest" description="Disordered" evidence="1">
    <location>
        <begin position="40"/>
        <end position="59"/>
    </location>
</feature>
<evidence type="ECO:0008006" key="4">
    <source>
        <dbReference type="Google" id="ProtNLM"/>
    </source>
</evidence>
<dbReference type="PANTHER" id="PTHR33064">
    <property type="entry name" value="POL PROTEIN"/>
    <property type="match status" value="1"/>
</dbReference>
<comment type="caution">
    <text evidence="2">The sequence shown here is derived from an EMBL/GenBank/DDBJ whole genome shotgun (WGS) entry which is preliminary data.</text>
</comment>